<dbReference type="AlphaFoldDB" id="E4L9R6"/>
<feature type="signal peptide" evidence="1">
    <location>
        <begin position="1"/>
        <end position="23"/>
    </location>
</feature>
<reference evidence="2 3" key="1">
    <citation type="submission" date="2010-11" db="EMBL/GenBank/DDBJ databases">
        <authorList>
            <person name="Durkin A.S."/>
            <person name="Madupu R."/>
            <person name="Torralba M."/>
            <person name="Gillis M."/>
            <person name="Methe B."/>
            <person name="Sutton G."/>
            <person name="Nelson K.E."/>
        </authorList>
    </citation>
    <scope>NUCLEOTIDE SEQUENCE [LARGE SCALE GENOMIC DNA]</scope>
    <source>
        <strain evidence="2 3">UPII 345-E</strain>
    </source>
</reference>
<keyword evidence="1" id="KW-0732">Signal</keyword>
<protein>
    <submittedName>
        <fullName evidence="2">Uncharacterized protein</fullName>
    </submittedName>
</protein>
<evidence type="ECO:0000313" key="3">
    <source>
        <dbReference type="Proteomes" id="UP000004594"/>
    </source>
</evidence>
<dbReference type="Proteomes" id="UP000004594">
    <property type="component" value="Unassembled WGS sequence"/>
</dbReference>
<feature type="chain" id="PRO_5003184956" evidence="1">
    <location>
        <begin position="24"/>
        <end position="156"/>
    </location>
</feature>
<proteinExistence type="predicted"/>
<dbReference type="RefSeq" id="WP_007554845.1">
    <property type="nucleotide sequence ID" value="NZ_AENT01000024.1"/>
</dbReference>
<organism evidence="2 3">
    <name type="scientific">Dialister micraerophilus UPII 345-E</name>
    <dbReference type="NCBI Taxonomy" id="910314"/>
    <lineage>
        <taxon>Bacteria</taxon>
        <taxon>Bacillati</taxon>
        <taxon>Bacillota</taxon>
        <taxon>Negativicutes</taxon>
        <taxon>Veillonellales</taxon>
        <taxon>Veillonellaceae</taxon>
        <taxon>Dialister</taxon>
    </lineage>
</organism>
<comment type="caution">
    <text evidence="2">The sequence shown here is derived from an EMBL/GenBank/DDBJ whole genome shotgun (WGS) entry which is preliminary data.</text>
</comment>
<evidence type="ECO:0000313" key="2">
    <source>
        <dbReference type="EMBL" id="EFR42565.1"/>
    </source>
</evidence>
<dbReference type="EMBL" id="AENT01000024">
    <property type="protein sequence ID" value="EFR42565.1"/>
    <property type="molecule type" value="Genomic_DNA"/>
</dbReference>
<accession>E4L9R6</accession>
<evidence type="ECO:0000256" key="1">
    <source>
        <dbReference type="SAM" id="SignalP"/>
    </source>
</evidence>
<name>E4L9R6_9FIRM</name>
<gene>
    <name evidence="2" type="ORF">HMPREF9220_0497</name>
</gene>
<sequence>MNKYTKIFFCLLALTTIPFTLKAGNINISKEMTNTSKKVSDVNTDRETSTFIMKDDMDKLTQFDMERIGNKMTINIHQNGVSVWKKTYNVSNGDFRVSKKINNDKTSFLIIVGQYALYIEEGDDENHWKIVETDASHVDKNSVDFQNLKFEDMEIK</sequence>